<dbReference type="EMBL" id="CP040442">
    <property type="protein sequence ID" value="QOW09891.1"/>
    <property type="molecule type" value="Genomic_DNA"/>
</dbReference>
<protein>
    <submittedName>
        <fullName evidence="3">T9SS type A sorting domain-containing protein</fullName>
    </submittedName>
</protein>
<dbReference type="NCBIfam" id="TIGR04183">
    <property type="entry name" value="Por_Secre_tail"/>
    <property type="match status" value="1"/>
</dbReference>
<dbReference type="RefSeq" id="WP_193813108.1">
    <property type="nucleotide sequence ID" value="NZ_CP040442.1"/>
</dbReference>
<evidence type="ECO:0000259" key="2">
    <source>
        <dbReference type="Pfam" id="PF18962"/>
    </source>
</evidence>
<evidence type="ECO:0000313" key="3">
    <source>
        <dbReference type="EMBL" id="QOW09891.1"/>
    </source>
</evidence>
<evidence type="ECO:0000313" key="4">
    <source>
        <dbReference type="Proteomes" id="UP000594195"/>
    </source>
</evidence>
<dbReference type="Gene3D" id="2.60.40.3080">
    <property type="match status" value="1"/>
</dbReference>
<evidence type="ECO:0000256" key="1">
    <source>
        <dbReference type="ARBA" id="ARBA00022729"/>
    </source>
</evidence>
<dbReference type="AlphaFoldDB" id="A0A7M2Y6V3"/>
<dbReference type="Pfam" id="PF18962">
    <property type="entry name" value="Por_Secre_tail"/>
    <property type="match status" value="1"/>
</dbReference>
<accession>A0A7M2Y6V3</accession>
<feature type="domain" description="Secretion system C-terminal sorting" evidence="2">
    <location>
        <begin position="89"/>
        <end position="162"/>
    </location>
</feature>
<dbReference type="KEGG" id="kfa:Q73A0000_05700"/>
<reference evidence="3 4" key="1">
    <citation type="submission" date="2019-05" db="EMBL/GenBank/DDBJ databases">
        <title>Chryseobacterium sp. isolated from King George Island, maritime Antarctica.</title>
        <authorList>
            <person name="Peng X."/>
        </authorList>
    </citation>
    <scope>NUCLEOTIDE SEQUENCE [LARGE SCALE GENOMIC DNA]</scope>
    <source>
        <strain evidence="3 4">7-3A</strain>
    </source>
</reference>
<keyword evidence="4" id="KW-1185">Reference proteome</keyword>
<dbReference type="InterPro" id="IPR026444">
    <property type="entry name" value="Secre_tail"/>
</dbReference>
<dbReference type="Proteomes" id="UP000594195">
    <property type="component" value="Chromosome"/>
</dbReference>
<organism evidence="3 4">
    <name type="scientific">Kaistella flava</name>
    <name type="common">ex Peng et al. 2021</name>
    <dbReference type="NCBI Taxonomy" id="2038776"/>
    <lineage>
        <taxon>Bacteria</taxon>
        <taxon>Pseudomonadati</taxon>
        <taxon>Bacteroidota</taxon>
        <taxon>Flavobacteriia</taxon>
        <taxon>Flavobacteriales</taxon>
        <taxon>Weeksellaceae</taxon>
        <taxon>Chryseobacterium group</taxon>
        <taxon>Kaistella</taxon>
    </lineage>
</organism>
<name>A0A7M2Y6V3_9FLAO</name>
<gene>
    <name evidence="3" type="ORF">Q73A0000_05700</name>
</gene>
<keyword evidence="1" id="KW-0732">Signal</keyword>
<sequence length="163" mass="18529">MGIVYLSMLDWDTSSRGFIKISSNGNESFTEQILYDSNPALDFQSIHFANETLGFAVGRNNNQGIIWRNGNGINQTMSTKEIDHLEIQIYPNPATTEININFKKTIKENVNIILTDISGKILYSKEFLNKQNIKINTSEFAKGNYILSIKSDQKTFNKKIIIN</sequence>
<proteinExistence type="predicted"/>